<feature type="region of interest" description="Disordered" evidence="1">
    <location>
        <begin position="1"/>
        <end position="62"/>
    </location>
</feature>
<protein>
    <submittedName>
        <fullName evidence="2">Uncharacterized protein</fullName>
    </submittedName>
</protein>
<evidence type="ECO:0000313" key="3">
    <source>
        <dbReference type="Proteomes" id="UP000501452"/>
    </source>
</evidence>
<organism evidence="2 3">
    <name type="scientific">Rubrobacter tropicus</name>
    <dbReference type="NCBI Taxonomy" id="2653851"/>
    <lineage>
        <taxon>Bacteria</taxon>
        <taxon>Bacillati</taxon>
        <taxon>Actinomycetota</taxon>
        <taxon>Rubrobacteria</taxon>
        <taxon>Rubrobacterales</taxon>
        <taxon>Rubrobacteraceae</taxon>
        <taxon>Rubrobacter</taxon>
    </lineage>
</organism>
<feature type="compositionally biased region" description="Basic and acidic residues" evidence="1">
    <location>
        <begin position="51"/>
        <end position="62"/>
    </location>
</feature>
<dbReference type="RefSeq" id="WP_166177574.1">
    <property type="nucleotide sequence ID" value="NZ_CP045119.1"/>
</dbReference>
<gene>
    <name evidence="2" type="ORF">GBA63_15570</name>
</gene>
<dbReference type="AlphaFoldDB" id="A0A6G8QBT8"/>
<reference evidence="2 3" key="1">
    <citation type="submission" date="2019-10" db="EMBL/GenBank/DDBJ databases">
        <title>Rubrobacter sp nov SCSIO 52090 isolated from a deep-sea sediment in the South China Sea.</title>
        <authorList>
            <person name="Chen R.W."/>
        </authorList>
    </citation>
    <scope>NUCLEOTIDE SEQUENCE [LARGE SCALE GENOMIC DNA]</scope>
    <source>
        <strain evidence="2 3">SCSIO 52909</strain>
    </source>
</reference>
<accession>A0A6G8QBT8</accession>
<sequence length="62" mass="6850">MTERDRREGTGETRDNVRDDLDEASKGRRKDATPGAVEEEEATGGGGVKDNVTDDQRKTQKD</sequence>
<evidence type="ECO:0000313" key="2">
    <source>
        <dbReference type="EMBL" id="QIN83903.1"/>
    </source>
</evidence>
<dbReference type="KEGG" id="rub:GBA63_15570"/>
<dbReference type="EMBL" id="CP045119">
    <property type="protein sequence ID" value="QIN83903.1"/>
    <property type="molecule type" value="Genomic_DNA"/>
</dbReference>
<name>A0A6G8QBT8_9ACTN</name>
<proteinExistence type="predicted"/>
<keyword evidence="3" id="KW-1185">Reference proteome</keyword>
<evidence type="ECO:0000256" key="1">
    <source>
        <dbReference type="SAM" id="MobiDB-lite"/>
    </source>
</evidence>
<feature type="compositionally biased region" description="Basic and acidic residues" evidence="1">
    <location>
        <begin position="1"/>
        <end position="32"/>
    </location>
</feature>
<dbReference type="Proteomes" id="UP000501452">
    <property type="component" value="Chromosome"/>
</dbReference>